<reference evidence="3" key="1">
    <citation type="journal article" date="2022" name="bioRxiv">
        <title>Genomics of Preaxostyla Flagellates Illuminates Evolutionary Transitions and the Path Towards Mitochondrial Loss.</title>
        <authorList>
            <person name="Novak L.V.F."/>
            <person name="Treitli S.C."/>
            <person name="Pyrih J."/>
            <person name="Halakuc P."/>
            <person name="Pipaliya S.V."/>
            <person name="Vacek V."/>
            <person name="Brzon O."/>
            <person name="Soukal P."/>
            <person name="Eme L."/>
            <person name="Dacks J.B."/>
            <person name="Karnkowska A."/>
            <person name="Elias M."/>
            <person name="Hampl V."/>
        </authorList>
    </citation>
    <scope>NUCLEOTIDE SEQUENCE</scope>
    <source>
        <strain evidence="3">RCP-MX</strain>
    </source>
</reference>
<accession>A0ABQ8UCD4</accession>
<dbReference type="InterPro" id="IPR036116">
    <property type="entry name" value="FN3_sf"/>
</dbReference>
<evidence type="ECO:0000256" key="2">
    <source>
        <dbReference type="SAM" id="SignalP"/>
    </source>
</evidence>
<sequence>MWTMILVICSTIQLTLSLIPGTLPRLAIVCFNYSSFLSTRFLPPVIYTRNDTKGVNIPASYGYASIANCKFQCQDYCFGWWIASAYWEDPPNYYCQKIESSYQKIVFRFWAGLSTVRSIKTGCQSWDPYPYFADITYYTVQHKKSCQSFNATGHVVMKPGWCLISGTCYTENTTNGECLLCDPASSATAWTPRIVCRAAVDECDNVEKCAVGGTTCPVDTGIQPVIGCGSAAVVPSSSYIATPAVDFTIQGATINCGPIRYRWVLSPSAYPAWSDPATARSGQNFSVVGAPLGALPAGHNQISQSSTSSHQISPLAPCSSLGVPVRVGQNAMGAKWNVNPTLALCYLNSTSIMFDNFPPDAFAPTPGCTTFSAATQTFYQTDLTWLVTTNGTLCAQMGPPAAADQCGHTPADCVRVPTAAFTPGQVAHLFPLCSDTPLPFWFGVHSSPAVDHIYIGHDPAGSELYSNVADEMAARWAISDPESDLDRILWGFGTANATITDESQLTAVGLLSTATMAATLVHGKGYYVTVKAYNRAGLSTTRLSPMMVIDLTPPSVDGCLVNNTSPQATCTGENATRVCYQPTATIALAFDPFLEDVAPIREYRVAIGTASGGASFMNWTLADGHTMVFDAGELGMADGDVFYLTVRATNMLGMATQLSTGPNVYDLSPPICESLQVGIGAVDTFSSTNRTRSLILPAPFPRAPHSSLEIQYGRHYDPHSGLAALEVSIARNSSDPADDTDMAVPWRPLNATSAVAVLDGFELPAGVFIVRVRATNRAGLQCRSISAAVTVDGTPPLVDSGRLAVPRYLGSLTHLNLTWAGAFADPESGLSAVTWMLGDQPGTWEHARGTYAPATTSDLLDLSPPLVDGGTYYITAILVNGVGATTYVGPLAALADTTSPSNGTVLLGTGGVVRHYQTDNHTLAASCAPPSCQCQRGYLAASPLTPFPCGCWGAGGGGHRSGFTDGQAPITGYRVALYRVLGEGSDPALVAWTDDLSPATRNHTFTGLDLASPADHFLRVRCTNGAGLYTDADSVAFRVTTQAPSEGLVFDGCAQDRADQAAQTDPTTLCASWDGLDSPDQAHNPVARVEYAVGTGTPAGAPGWDSLVPLTVLADGLTADAVAPSRVTVTGLTLTPGTRYYTTVVVTLASGLARNATSDGIVVDLTPPQTGAVAATMPAFVARRASLLVAWSGFADPESGIAGYQWRVYAEGAPVREVEPLRELGLVHSALLATDGLPAGRYFIGLVATNGVGYAAQWNSSAFAVDETPPAASLVWVGPSCADGVVRGSQLETDRTTICWQPMPDTDGYGGTVHYEVLLLSNTMTVLYNATLSAGQTSVAVTGLNLTAPGALKATVTAINQAGLRTVAVSALVVVDSAPPRANFVRDGRGAADGDLEYTADRQVGAVWSFSAASGIARHRAQVRLGSCTGTALTAWTDLDGAAGGYVFPSVEIQYDATAGGRRMVVAVEATSNVGLATVFCSNGAEYQGSPPLAGTVWIEGSRPSAALGQMHWPTPAIVAALPMAAWASASSLLAATGDRCLTVGWANFSGSEADSEAGVAEYRVGFGTGLGLTNLVPALTVGLRPPHTACGLPLGQPLYATVCAYDYAGRQACGSSPRAVTLLAPGLPAIRSVAGHTPTNALACAAASAAGWVCRGLALNQTLSSDRAAPAASSGLLVAEVFLDGSLPEGLCAARWWVGSGRLLQDLVAPTAVALDQGAGSPLVNVSIPLRADLSGYYLGLEAYSCMGTASRSTVALHLIRAAPALPAGSGGLTVRADSSQPGAVTVSWPAWGATADVPIGAHHYQLRDTVTGATTSGAVGPTAQSVTPAPGALALVSGRRYEVRAAHHCARHLPSARLPSPHRHRSHTPRSSSPGRLQVHVWAYSTAPGAAGLATASFVYDQSPPTVTLAARQEALSEADLYAMAANASAVPRFTGLLCAQWAAADPQSRVRQVVLRFGTAPGLADLGLWNSSRRRFKNSNSTGAESLPDRACVGPLVMTNPLVGRQPLYASLTATNAMGLETTATAKVRRALLPGAGLLSVGCAGDPAAGRTTADGTMGLQATPGQLCARWDSTFAPDGTGAPDPDEIAEATPIRYAVSVGRAPGTAALGDLAATIDSTLTGGGQVHFDAGGLLAEGEAYWVQVTGTTADGRARTALSRGTLLARRAPEVVPGSVEAQFVCLPGGASALATGGCPRSNVTDPSAVVGLRVAFDEAGLVEGGLADLTLVLLDVTPSAASAGSNATAEVARAQVSITGLVGTPTAGSTSTHLRYSYMHTLGPLGALACGRRYRVRIFLTSQLGASSTPADGGEFQLCPTIALTAAYNPAQKQVEGTWALSSFHYVDGQLALACAPAANGSLVTVLEGQRLAEPTRAYTVSTQPQFGLLSGGAFVLPLPSLAALKLANGAACAVTLRAQYRTPADQTPPEVVALPAATSPRFTIDTTGPALTLRCLFAEGQWWPAREASSQLPLQCAFTATDAESAVSSMRWALGTRPNGTDLLPYTECPLSAAWPANGTATGTCVAPAALASQLLHDPTAQSVWVSAVAANGVGLQAWTAAWLRVERTEPGLREAWLECAPEAAGGWVAAVGWRELFDMQSGVANLTVALFDGPTGAALGRRVLPEVGSPQPLVAPSPDATGRVSFPLGLVGGAAPASDGTTLCPYWADLAYCDRAGRCFGRTLFG</sequence>
<dbReference type="Proteomes" id="UP001141327">
    <property type="component" value="Unassembled WGS sequence"/>
</dbReference>
<feature type="signal peptide" evidence="2">
    <location>
        <begin position="1"/>
        <end position="17"/>
    </location>
</feature>
<feature type="chain" id="PRO_5046930466" evidence="2">
    <location>
        <begin position="18"/>
        <end position="2687"/>
    </location>
</feature>
<dbReference type="SUPFAM" id="SSF49265">
    <property type="entry name" value="Fibronectin type III"/>
    <property type="match status" value="1"/>
</dbReference>
<feature type="region of interest" description="Disordered" evidence="1">
    <location>
        <begin position="1857"/>
        <end position="1876"/>
    </location>
</feature>
<evidence type="ECO:0000313" key="4">
    <source>
        <dbReference type="Proteomes" id="UP001141327"/>
    </source>
</evidence>
<gene>
    <name evidence="3" type="ORF">PAPYR_7664</name>
</gene>
<keyword evidence="4" id="KW-1185">Reference proteome</keyword>
<dbReference type="PANTHER" id="PTHR16897:SF2">
    <property type="entry name" value="OS03G0226600 PROTEIN"/>
    <property type="match status" value="1"/>
</dbReference>
<proteinExistence type="predicted"/>
<dbReference type="PANTHER" id="PTHR16897">
    <property type="entry name" value="OS10G0105400 PROTEIN"/>
    <property type="match status" value="1"/>
</dbReference>
<protein>
    <submittedName>
        <fullName evidence="3">Versican core protein</fullName>
    </submittedName>
</protein>
<name>A0ABQ8UCD4_9EUKA</name>
<keyword evidence="2" id="KW-0732">Signal</keyword>
<comment type="caution">
    <text evidence="3">The sequence shown here is derived from an EMBL/GenBank/DDBJ whole genome shotgun (WGS) entry which is preliminary data.</text>
</comment>
<evidence type="ECO:0000313" key="3">
    <source>
        <dbReference type="EMBL" id="KAJ4456942.1"/>
    </source>
</evidence>
<evidence type="ECO:0000256" key="1">
    <source>
        <dbReference type="SAM" id="MobiDB-lite"/>
    </source>
</evidence>
<dbReference type="EMBL" id="JAPMOS010000057">
    <property type="protein sequence ID" value="KAJ4456942.1"/>
    <property type="molecule type" value="Genomic_DNA"/>
</dbReference>
<organism evidence="3 4">
    <name type="scientific">Paratrimastix pyriformis</name>
    <dbReference type="NCBI Taxonomy" id="342808"/>
    <lineage>
        <taxon>Eukaryota</taxon>
        <taxon>Metamonada</taxon>
        <taxon>Preaxostyla</taxon>
        <taxon>Paratrimastigidae</taxon>
        <taxon>Paratrimastix</taxon>
    </lineage>
</organism>